<keyword evidence="4" id="KW-1185">Reference proteome</keyword>
<protein>
    <recommendedName>
        <fullName evidence="5">Thiopeptide-type bacteriocin biosynthesis domain-containing protein</fullName>
    </recommendedName>
</protein>
<evidence type="ECO:0000259" key="2">
    <source>
        <dbReference type="Pfam" id="PF14028"/>
    </source>
</evidence>
<dbReference type="InterPro" id="IPR023809">
    <property type="entry name" value="Thiopep_bacteriocin_synth_dom"/>
</dbReference>
<accession>A0ABQ1MEH8</accession>
<dbReference type="EMBL" id="BMIK01000013">
    <property type="protein sequence ID" value="GGC38390.1"/>
    <property type="molecule type" value="Genomic_DNA"/>
</dbReference>
<evidence type="ECO:0000259" key="1">
    <source>
        <dbReference type="Pfam" id="PF04738"/>
    </source>
</evidence>
<evidence type="ECO:0008006" key="5">
    <source>
        <dbReference type="Google" id="ProtNLM"/>
    </source>
</evidence>
<name>A0ABQ1MEH8_9SPHI</name>
<sequence length="1048" mass="119852">MPIKGESGDYFVVRTPRLPLKALNGIHRTDPSTVSTFIGALRTLDPQVEDALFLASRILHDEIKHHLDNNLQFPEKLAVTAYKYLLRMSSRATPFGLFSSIAHGTVEPAQTDIRLTGNIAPHTRIDMELFESMRDTLLLDQACYPFLTFFPNSSIHIHEDHYRFFIYRNRDGRQECHWIRVAKNPLIEAILQRARTGATFAALLETAAAFHIPQERGKDFIIRLTYEQLLHTDLEPTISGDTQLSAIQSLLGKVTGTGNVPSKYSGYLKLWKLLSRVNKQNGRLARLAAPMPVTIFQTDSLTHTHTCKLGKSLTDTITREIAELHPLYQNPIPKHLCEFRDRFSERYGEQEVPLLEALDLDRGVGYGNPTAQYFHENPLLDGLSFAHAANARTGDASEKIFRKYLSTVPERGQRILKLEPEDLAGLQQGGGIPILPDQGCYALGNLLTTNPGKQPDPQNFRFHLLACGGPSSIPLMTRFAHLDSRLLESLKDSAAAEQQLYPDEVIAEIVHMPGKRIGNILLRPSLHPYEIPVLGRSTLPMEYQIGLSDILVSVTAGEVVLRSKRLDKIIRPRLSSAHNYQSGMNVYRFLCDVQEQHAYRLFWDWGDSPRYHTFLPRVCYKHLILHRAQWNIPSHVYREIKNLAKNRAIDTVRHRYGIPEDVVLADGDNEIPLKLTNGLSERIFLHALKAGNVRLYEPLYPEFFSPVVDERGRSYHNEIIIPFFLRGNSSLARKRKIHCNSSVQRVFPPGSEWVYLKLYCGQKETDRIIANHLSPFLAGIAKEIPLKKWYFIRYRDTDHHLRVRFHLEDAGNAPKLMTLLNNKFGKLIESRTVHSIQYDTYIREVERYGGKSIELCEAIFHQHSEFVLRIAPMFLKPEMGQGRWMLAMKGVDQLLDAFAISNPGKLDLVSAWRSAMLTEYAKPDELKRKLDVRYREVKSNLTDYMERGGIYPPVHGDLRSSIVSFANGIKLAFGKDWSISGRNETTNLLFSLSHMNLNRMFYSNQRENELVVYHLLAKYYLTVSKKYERFLDQKTPSVLPEPRVAAFR</sequence>
<evidence type="ECO:0000313" key="3">
    <source>
        <dbReference type="EMBL" id="GGC38390.1"/>
    </source>
</evidence>
<dbReference type="Pfam" id="PF04738">
    <property type="entry name" value="Lant_dehydr_N"/>
    <property type="match status" value="1"/>
</dbReference>
<feature type="domain" description="Thiopeptide-type bacteriocin biosynthesis" evidence="2">
    <location>
        <begin position="753"/>
        <end position="1020"/>
    </location>
</feature>
<dbReference type="NCBIfam" id="TIGR03891">
    <property type="entry name" value="thiopep_ocin"/>
    <property type="match status" value="1"/>
</dbReference>
<evidence type="ECO:0000313" key="4">
    <source>
        <dbReference type="Proteomes" id="UP000597338"/>
    </source>
</evidence>
<gene>
    <name evidence="3" type="ORF">GCM10011386_33100</name>
</gene>
<comment type="caution">
    <text evidence="3">The sequence shown here is derived from an EMBL/GenBank/DDBJ whole genome shotgun (WGS) entry which is preliminary data.</text>
</comment>
<organism evidence="3 4">
    <name type="scientific">Parapedobacter defluvii</name>
    <dbReference type="NCBI Taxonomy" id="2045106"/>
    <lineage>
        <taxon>Bacteria</taxon>
        <taxon>Pseudomonadati</taxon>
        <taxon>Bacteroidota</taxon>
        <taxon>Sphingobacteriia</taxon>
        <taxon>Sphingobacteriales</taxon>
        <taxon>Sphingobacteriaceae</taxon>
        <taxon>Parapedobacter</taxon>
    </lineage>
</organism>
<proteinExistence type="predicted"/>
<reference evidence="4" key="1">
    <citation type="journal article" date="2019" name="Int. J. Syst. Evol. Microbiol.">
        <title>The Global Catalogue of Microorganisms (GCM) 10K type strain sequencing project: providing services to taxonomists for standard genome sequencing and annotation.</title>
        <authorList>
            <consortium name="The Broad Institute Genomics Platform"/>
            <consortium name="The Broad Institute Genome Sequencing Center for Infectious Disease"/>
            <person name="Wu L."/>
            <person name="Ma J."/>
        </authorList>
    </citation>
    <scope>NUCLEOTIDE SEQUENCE [LARGE SCALE GENOMIC DNA]</scope>
    <source>
        <strain evidence="4">CGMCC 1.15342</strain>
    </source>
</reference>
<feature type="domain" description="Lantibiotic dehydratase N-terminal" evidence="1">
    <location>
        <begin position="45"/>
        <end position="681"/>
    </location>
</feature>
<dbReference type="InterPro" id="IPR006827">
    <property type="entry name" value="Lant_deHydtase_N"/>
</dbReference>
<dbReference type="Proteomes" id="UP000597338">
    <property type="component" value="Unassembled WGS sequence"/>
</dbReference>
<dbReference type="Pfam" id="PF14028">
    <property type="entry name" value="Lant_dehydr_C"/>
    <property type="match status" value="1"/>
</dbReference>